<evidence type="ECO:0000313" key="2">
    <source>
        <dbReference type="Proteomes" id="UP001163603"/>
    </source>
</evidence>
<accession>A0ACC0XGU9</accession>
<evidence type="ECO:0000313" key="1">
    <source>
        <dbReference type="EMBL" id="KAJ0017529.1"/>
    </source>
</evidence>
<protein>
    <submittedName>
        <fullName evidence="1">Uncharacterized protein</fullName>
    </submittedName>
</protein>
<proteinExistence type="predicted"/>
<keyword evidence="2" id="KW-1185">Reference proteome</keyword>
<dbReference type="Proteomes" id="UP001163603">
    <property type="component" value="Chromosome 12"/>
</dbReference>
<sequence length="190" mass="21946">MGHMVKDCWTKKKHVESNPATYSPKENNEKDWDTKALFAMEKEELAFIATILGRIDYENDWIIDSGCSNHMTVTPRYNPNQVQLQDVYHVLGMKKNLLSMAQLASSGHYVLFGQQDVKVFQDLKISEKPTMEGRRLESVYVMSAESAYVDKTKRNETVDLWHIQLGHVSYSKLNVMMKKSMLKELPKLDV</sequence>
<name>A0ACC0XGU9_9ROSI</name>
<gene>
    <name evidence="1" type="ORF">Pint_09529</name>
</gene>
<reference evidence="2" key="1">
    <citation type="journal article" date="2023" name="G3 (Bethesda)">
        <title>Genome assembly and association tests identify interacting loci associated with vigor, precocity, and sex in interspecific pistachio rootstocks.</title>
        <authorList>
            <person name="Palmer W."/>
            <person name="Jacygrad E."/>
            <person name="Sagayaradj S."/>
            <person name="Cavanaugh K."/>
            <person name="Han R."/>
            <person name="Bertier L."/>
            <person name="Beede B."/>
            <person name="Kafkas S."/>
            <person name="Golino D."/>
            <person name="Preece J."/>
            <person name="Michelmore R."/>
        </authorList>
    </citation>
    <scope>NUCLEOTIDE SEQUENCE [LARGE SCALE GENOMIC DNA]</scope>
</reference>
<organism evidence="1 2">
    <name type="scientific">Pistacia integerrima</name>
    <dbReference type="NCBI Taxonomy" id="434235"/>
    <lineage>
        <taxon>Eukaryota</taxon>
        <taxon>Viridiplantae</taxon>
        <taxon>Streptophyta</taxon>
        <taxon>Embryophyta</taxon>
        <taxon>Tracheophyta</taxon>
        <taxon>Spermatophyta</taxon>
        <taxon>Magnoliopsida</taxon>
        <taxon>eudicotyledons</taxon>
        <taxon>Gunneridae</taxon>
        <taxon>Pentapetalae</taxon>
        <taxon>rosids</taxon>
        <taxon>malvids</taxon>
        <taxon>Sapindales</taxon>
        <taxon>Anacardiaceae</taxon>
        <taxon>Pistacia</taxon>
    </lineage>
</organism>
<comment type="caution">
    <text evidence="1">The sequence shown here is derived from an EMBL/GenBank/DDBJ whole genome shotgun (WGS) entry which is preliminary data.</text>
</comment>
<dbReference type="EMBL" id="CM047747">
    <property type="protein sequence ID" value="KAJ0017529.1"/>
    <property type="molecule type" value="Genomic_DNA"/>
</dbReference>